<dbReference type="SUPFAM" id="SSF51735">
    <property type="entry name" value="NAD(P)-binding Rossmann-fold domains"/>
    <property type="match status" value="1"/>
</dbReference>
<evidence type="ECO:0000313" key="8">
    <source>
        <dbReference type="EMBL" id="SPF33414.1"/>
    </source>
</evidence>
<dbReference type="GO" id="GO:0016020">
    <property type="term" value="C:membrane"/>
    <property type="evidence" value="ECO:0007669"/>
    <property type="project" value="UniProtKB-SubCell"/>
</dbReference>
<dbReference type="Pfam" id="PF13727">
    <property type="entry name" value="CoA_binding_3"/>
    <property type="match status" value="1"/>
</dbReference>
<organism evidence="8 9">
    <name type="scientific">Candidatus Sulfotelmatobacter kueseliae</name>
    <dbReference type="NCBI Taxonomy" id="2042962"/>
    <lineage>
        <taxon>Bacteria</taxon>
        <taxon>Pseudomonadati</taxon>
        <taxon>Acidobacteriota</taxon>
        <taxon>Terriglobia</taxon>
        <taxon>Terriglobales</taxon>
        <taxon>Candidatus Korobacteraceae</taxon>
        <taxon>Candidatus Sulfotelmatobacter</taxon>
    </lineage>
</organism>
<evidence type="ECO:0000256" key="4">
    <source>
        <dbReference type="ARBA" id="ARBA00022692"/>
    </source>
</evidence>
<keyword evidence="6" id="KW-0472">Membrane</keyword>
<dbReference type="PANTHER" id="PTHR30576:SF10">
    <property type="entry name" value="SLL5057 PROTEIN"/>
    <property type="match status" value="1"/>
</dbReference>
<dbReference type="NCBIfam" id="TIGR03025">
    <property type="entry name" value="EPS_sugtrans"/>
    <property type="match status" value="1"/>
</dbReference>
<comment type="subcellular location">
    <subcellularLocation>
        <location evidence="1">Membrane</location>
        <topology evidence="1">Multi-pass membrane protein</topology>
    </subcellularLocation>
</comment>
<dbReference type="GO" id="GO:0016780">
    <property type="term" value="F:phosphotransferase activity, for other substituted phosphate groups"/>
    <property type="evidence" value="ECO:0007669"/>
    <property type="project" value="TreeGrafter"/>
</dbReference>
<gene>
    <name evidence="8" type="ORF">SBA1_1170008</name>
</gene>
<evidence type="ECO:0000256" key="5">
    <source>
        <dbReference type="ARBA" id="ARBA00022989"/>
    </source>
</evidence>
<dbReference type="InterPro" id="IPR003362">
    <property type="entry name" value="Bact_transf"/>
</dbReference>
<dbReference type="PANTHER" id="PTHR30576">
    <property type="entry name" value="COLANIC BIOSYNTHESIS UDP-GLUCOSE LIPID CARRIER TRANSFERASE"/>
    <property type="match status" value="1"/>
</dbReference>
<keyword evidence="3" id="KW-0808">Transferase</keyword>
<dbReference type="OrthoDB" id="9808602at2"/>
<evidence type="ECO:0000313" key="9">
    <source>
        <dbReference type="Proteomes" id="UP000238701"/>
    </source>
</evidence>
<dbReference type="Pfam" id="PF02397">
    <property type="entry name" value="Bac_transf"/>
    <property type="match status" value="1"/>
</dbReference>
<dbReference type="InterPro" id="IPR036291">
    <property type="entry name" value="NAD(P)-bd_dom_sf"/>
</dbReference>
<keyword evidence="5" id="KW-1133">Transmembrane helix</keyword>
<evidence type="ECO:0000256" key="6">
    <source>
        <dbReference type="ARBA" id="ARBA00023136"/>
    </source>
</evidence>
<sequence>MLPSSITTPDHGAPGMFPSRLIPGALDYADAVPRKKAASATVDGSLWKWQPPLHPAPKPTFWATGLRPRRVRNVLIIGAGQVGRQLAQHLQRDDSARSLVRGFLDDRAPVSGAVLGRIDDLASIARREFVDEIILTTAIHGEVTKRIIREARANQIDVKLVPDFFGCDPTPVVLRKYGNVPVLTLSEERIPNFRLLVKRGIDIVLSAIALLLALPLLAVIGCVTKLDSPGPVFYRAARLGLKGRRFLCFKFRTMIPNADALKQKLRARNQRNGAFFKMVDDPRVTRVGRVLRRYSLDELPQLWNVLRGEMSLVGPRPHPIDDFERYDLEDLQRLEVLPGLTGLWQVTARRDPSFARNMALDREYIGRWTLGLDFRILFKTVAVVLRGEGA</sequence>
<accession>A0A2U3K166</accession>
<name>A0A2U3K166_9BACT</name>
<dbReference type="Gene3D" id="3.40.50.720">
    <property type="entry name" value="NAD(P)-binding Rossmann-like Domain"/>
    <property type="match status" value="1"/>
</dbReference>
<dbReference type="AlphaFoldDB" id="A0A2U3K166"/>
<feature type="domain" description="Bacterial sugar transferase" evidence="7">
    <location>
        <begin position="198"/>
        <end position="385"/>
    </location>
</feature>
<keyword evidence="4" id="KW-0812">Transmembrane</keyword>
<evidence type="ECO:0000259" key="7">
    <source>
        <dbReference type="Pfam" id="PF02397"/>
    </source>
</evidence>
<proteinExistence type="inferred from homology"/>
<comment type="similarity">
    <text evidence="2">Belongs to the bacterial sugar transferase family.</text>
</comment>
<evidence type="ECO:0000256" key="2">
    <source>
        <dbReference type="ARBA" id="ARBA00006464"/>
    </source>
</evidence>
<evidence type="ECO:0000256" key="1">
    <source>
        <dbReference type="ARBA" id="ARBA00004141"/>
    </source>
</evidence>
<reference evidence="9" key="1">
    <citation type="submission" date="2018-02" db="EMBL/GenBank/DDBJ databases">
        <authorList>
            <person name="Hausmann B."/>
        </authorList>
    </citation>
    <scope>NUCLEOTIDE SEQUENCE [LARGE SCALE GENOMIC DNA]</scope>
    <source>
        <strain evidence="9">Peat soil MAG SbA1</strain>
    </source>
</reference>
<dbReference type="EMBL" id="OMOD01000021">
    <property type="protein sequence ID" value="SPF33414.1"/>
    <property type="molecule type" value="Genomic_DNA"/>
</dbReference>
<dbReference type="Proteomes" id="UP000238701">
    <property type="component" value="Unassembled WGS sequence"/>
</dbReference>
<evidence type="ECO:0000256" key="3">
    <source>
        <dbReference type="ARBA" id="ARBA00022679"/>
    </source>
</evidence>
<dbReference type="InterPro" id="IPR017475">
    <property type="entry name" value="EPS_sugar_tfrase"/>
</dbReference>
<protein>
    <submittedName>
        <fullName evidence="8">Exopolysaccharide production protein ExoY (Modular protein)</fullName>
    </submittedName>
</protein>